<gene>
    <name evidence="1" type="ORF">OPR82_02735</name>
</gene>
<dbReference type="RefSeq" id="WP_265982876.1">
    <property type="nucleotide sequence ID" value="NZ_JAPHAV010000001.1"/>
</dbReference>
<evidence type="ECO:0000313" key="1">
    <source>
        <dbReference type="EMBL" id="MCX2695690.1"/>
    </source>
</evidence>
<keyword evidence="1" id="KW-0238">DNA-binding</keyword>
<dbReference type="GO" id="GO:0003677">
    <property type="term" value="F:DNA binding"/>
    <property type="evidence" value="ECO:0007669"/>
    <property type="project" value="UniProtKB-KW"/>
</dbReference>
<protein>
    <submittedName>
        <fullName evidence="1">Arm DNA-binding domain-containing protein</fullName>
    </submittedName>
</protein>
<proteinExistence type="predicted"/>
<evidence type="ECO:0000313" key="2">
    <source>
        <dbReference type="Proteomes" id="UP001301216"/>
    </source>
</evidence>
<comment type="caution">
    <text evidence="1">The sequence shown here is derived from an EMBL/GenBank/DDBJ whole genome shotgun (WGS) entry which is preliminary data.</text>
</comment>
<keyword evidence="2" id="KW-1185">Reference proteome</keyword>
<organism evidence="1 2">
    <name type="scientific">Ochrobactrum chromiisoli</name>
    <dbReference type="NCBI Taxonomy" id="2993941"/>
    <lineage>
        <taxon>Bacteria</taxon>
        <taxon>Pseudomonadati</taxon>
        <taxon>Pseudomonadota</taxon>
        <taxon>Alphaproteobacteria</taxon>
        <taxon>Hyphomicrobiales</taxon>
        <taxon>Brucellaceae</taxon>
        <taxon>Brucella/Ochrobactrum group</taxon>
        <taxon>Ochrobactrum</taxon>
    </lineage>
</organism>
<dbReference type="Gene3D" id="3.30.160.390">
    <property type="entry name" value="Integrase, DNA-binding domain"/>
    <property type="match status" value="1"/>
</dbReference>
<dbReference type="Proteomes" id="UP001301216">
    <property type="component" value="Unassembled WGS sequence"/>
</dbReference>
<name>A0ABT3QJB7_9HYPH</name>
<sequence>MALTDTAIKALKQGVSARKYSDANGLFLLVQPSFTALADELLDKNAG</sequence>
<dbReference type="InterPro" id="IPR038488">
    <property type="entry name" value="Integrase_DNA-bd_sf"/>
</dbReference>
<accession>A0ABT3QJB7</accession>
<reference evidence="1 2" key="1">
    <citation type="submission" date="2022-11" db="EMBL/GenBank/DDBJ databases">
        <title>Brucella sp. YY2X, whole genome shotgun sequencing project.</title>
        <authorList>
            <person name="Yang Y."/>
        </authorList>
    </citation>
    <scope>NUCLEOTIDE SEQUENCE [LARGE SCALE GENOMIC DNA]</scope>
    <source>
        <strain evidence="1 2">YY2X</strain>
    </source>
</reference>
<dbReference type="EMBL" id="JAPHAV010000001">
    <property type="protein sequence ID" value="MCX2695690.1"/>
    <property type="molecule type" value="Genomic_DNA"/>
</dbReference>